<dbReference type="AlphaFoldDB" id="A0A7J0CH03"/>
<sequence length="397" mass="41987">MEIGETPGAFIDGDEDQYAAELVLAVEVDGHVLAAGERSCAVVAVEMDKGRLTQRTERVSECLHNSLASIGEFVQRAEIKIEVSVHRDGPAEFRSPALELLAHFPVEIDAERAGGAALLGEGDGRCRLRQRDLGQPYRLRGCRGGRRGRRHRGGRSDRGGRRRRGGPGGVDGRGGGGSGSRLRLVDGDAEVRRQALQPGAVPLPDRTELPGALAQIQLAEDERGLDRGVGGVEAGQLGAAGRVDDPYVQTAHPAESAAVRRGRDDDAVDRRLDLPEVDGEGVGDTVARRPLALVTDGPGGMGRLVVEDEVGVAADLSRHQEERGAVDIGGAGGGPPPQFDAHGARRHRNVGSFLHDHARPHHESGCPQAFPHNLIPGPGAVPRTRAETSRRSAGNTP</sequence>
<dbReference type="Proteomes" id="UP000498740">
    <property type="component" value="Unassembled WGS sequence"/>
</dbReference>
<organism evidence="2 3">
    <name type="scientific">Streptomyces microflavus</name>
    <name type="common">Streptomyces lipmanii</name>
    <dbReference type="NCBI Taxonomy" id="1919"/>
    <lineage>
        <taxon>Bacteria</taxon>
        <taxon>Bacillati</taxon>
        <taxon>Actinomycetota</taxon>
        <taxon>Actinomycetes</taxon>
        <taxon>Kitasatosporales</taxon>
        <taxon>Streptomycetaceae</taxon>
        <taxon>Streptomyces</taxon>
    </lineage>
</organism>
<gene>
    <name evidence="2" type="ORF">Smic_02650</name>
</gene>
<protein>
    <submittedName>
        <fullName evidence="2">Uncharacterized protein</fullName>
    </submittedName>
</protein>
<evidence type="ECO:0000256" key="1">
    <source>
        <dbReference type="SAM" id="MobiDB-lite"/>
    </source>
</evidence>
<name>A0A7J0CH03_STRMI</name>
<reference evidence="2 3" key="1">
    <citation type="submission" date="2020-05" db="EMBL/GenBank/DDBJ databases">
        <title>Whole genome shotgun sequence of Streptomyces microflavus NBRC 13062.</title>
        <authorList>
            <person name="Komaki H."/>
            <person name="Tamura T."/>
        </authorList>
    </citation>
    <scope>NUCLEOTIDE SEQUENCE [LARGE SCALE GENOMIC DNA]</scope>
    <source>
        <strain evidence="2 3">NBRC 13062</strain>
    </source>
</reference>
<dbReference type="EMBL" id="BLWD01000001">
    <property type="protein sequence ID" value="GFN01709.1"/>
    <property type="molecule type" value="Genomic_DNA"/>
</dbReference>
<evidence type="ECO:0000313" key="2">
    <source>
        <dbReference type="EMBL" id="GFN01709.1"/>
    </source>
</evidence>
<feature type="region of interest" description="Disordered" evidence="1">
    <location>
        <begin position="137"/>
        <end position="183"/>
    </location>
</feature>
<comment type="caution">
    <text evidence="2">The sequence shown here is derived from an EMBL/GenBank/DDBJ whole genome shotgun (WGS) entry which is preliminary data.</text>
</comment>
<proteinExistence type="predicted"/>
<feature type="compositionally biased region" description="Gly residues" evidence="1">
    <location>
        <begin position="166"/>
        <end position="179"/>
    </location>
</feature>
<accession>A0A7J0CH03</accession>
<evidence type="ECO:0000313" key="3">
    <source>
        <dbReference type="Proteomes" id="UP000498740"/>
    </source>
</evidence>
<feature type="region of interest" description="Disordered" evidence="1">
    <location>
        <begin position="356"/>
        <end position="397"/>
    </location>
</feature>
<feature type="compositionally biased region" description="Basic residues" evidence="1">
    <location>
        <begin position="140"/>
        <end position="153"/>
    </location>
</feature>